<accession>A0A1E3I3B7</accession>
<dbReference type="OrthoDB" id="5673at2759"/>
<comment type="caution">
    <text evidence="6">The sequence shown here is derived from an EMBL/GenBank/DDBJ whole genome shotgun (WGS) entry which is preliminary data.</text>
</comment>
<evidence type="ECO:0000256" key="5">
    <source>
        <dbReference type="ARBA" id="ARBA00023186"/>
    </source>
</evidence>
<dbReference type="GO" id="GO:0005739">
    <property type="term" value="C:mitochondrion"/>
    <property type="evidence" value="ECO:0007669"/>
    <property type="project" value="UniProtKB-SubCell"/>
</dbReference>
<evidence type="ECO:0000313" key="7">
    <source>
        <dbReference type="Proteomes" id="UP000094065"/>
    </source>
</evidence>
<sequence length="306" mass="33987">MAALRPLRMGHRAFNVAPRALLAPRAFSTSLTARLAQVQDGPAISQTNRAEQTLRRFWKSSNITSLPSGSYQITLDHRALKTPSGTKLEIPKERRLLAAMISGEWENQDEVLKQHALPVVRFLASVGGSRKLSKDQTSLASRAIDGLSDPFTRPLVIDALLKYLQTDTILFPDDDPPPLVRLQKEHWDPLHAWLKEEFGVTLALAEGFGGVSQSEETIGKLRKAVEEMDAWELAAFERAVYATKSFVISLALLRGHLTAHEAADASHVEVRSQIERWGEVEDTHDVDYQDIRRALGSVAVLLAKSQ</sequence>
<evidence type="ECO:0000256" key="1">
    <source>
        <dbReference type="ARBA" id="ARBA00004173"/>
    </source>
</evidence>
<evidence type="ECO:0000256" key="2">
    <source>
        <dbReference type="ARBA" id="ARBA00008231"/>
    </source>
</evidence>
<keyword evidence="7" id="KW-1185">Reference proteome</keyword>
<reference evidence="6 7" key="1">
    <citation type="submission" date="2016-06" db="EMBL/GenBank/DDBJ databases">
        <title>Evolution of pathogenesis and genome organization in the Tremellales.</title>
        <authorList>
            <person name="Cuomo C."/>
            <person name="Litvintseva A."/>
            <person name="Heitman J."/>
            <person name="Chen Y."/>
            <person name="Sun S."/>
            <person name="Springer D."/>
            <person name="Dromer F."/>
            <person name="Young S."/>
            <person name="Zeng Q."/>
            <person name="Chapman S."/>
            <person name="Gujja S."/>
            <person name="Saif S."/>
            <person name="Birren B."/>
        </authorList>
    </citation>
    <scope>NUCLEOTIDE SEQUENCE [LARGE SCALE GENOMIC DNA]</scope>
    <source>
        <strain evidence="6 7">CBS 6039</strain>
    </source>
</reference>
<organism evidence="6 7">
    <name type="scientific">Cryptococcus amylolentus CBS 6039</name>
    <dbReference type="NCBI Taxonomy" id="1295533"/>
    <lineage>
        <taxon>Eukaryota</taxon>
        <taxon>Fungi</taxon>
        <taxon>Dikarya</taxon>
        <taxon>Basidiomycota</taxon>
        <taxon>Agaricomycotina</taxon>
        <taxon>Tremellomycetes</taxon>
        <taxon>Tremellales</taxon>
        <taxon>Cryptococcaceae</taxon>
        <taxon>Cryptococcus</taxon>
    </lineage>
</organism>
<proteinExistence type="inferred from homology"/>
<dbReference type="InterPro" id="IPR042272">
    <property type="entry name" value="ATP12_ATP_synth-F1-assembly_N"/>
</dbReference>
<dbReference type="InterPro" id="IPR023335">
    <property type="entry name" value="ATP12_ortho_dom_sf"/>
</dbReference>
<dbReference type="STRING" id="1295533.A0A1E3I3B7"/>
<dbReference type="GeneID" id="30152557"/>
<keyword evidence="4" id="KW-0496">Mitochondrion</keyword>
<dbReference type="PANTHER" id="PTHR21013">
    <property type="entry name" value="ATP SYNTHASE MITOCHONDRIAL F1 COMPLEX ASSEMBLY FACTOR 2/ATP12 PROTEIN, MITOCHONDRIAL PRECURSOR"/>
    <property type="match status" value="1"/>
</dbReference>
<dbReference type="Proteomes" id="UP000094065">
    <property type="component" value="Unassembled WGS sequence"/>
</dbReference>
<dbReference type="Pfam" id="PF07542">
    <property type="entry name" value="ATP12"/>
    <property type="match status" value="1"/>
</dbReference>
<dbReference type="Gene3D" id="1.10.3580.10">
    <property type="entry name" value="ATP12 ATPase"/>
    <property type="match status" value="1"/>
</dbReference>
<dbReference type="PANTHER" id="PTHR21013:SF10">
    <property type="entry name" value="ATP SYNTHASE MITOCHONDRIAL F1 COMPLEX ASSEMBLY FACTOR 2"/>
    <property type="match status" value="1"/>
</dbReference>
<name>A0A1E3I3B7_9TREE</name>
<dbReference type="SUPFAM" id="SSF160909">
    <property type="entry name" value="ATP12-like"/>
    <property type="match status" value="1"/>
</dbReference>
<dbReference type="EMBL" id="AWGJ01000002">
    <property type="protein sequence ID" value="ODN83018.1"/>
    <property type="molecule type" value="Genomic_DNA"/>
</dbReference>
<evidence type="ECO:0000313" key="6">
    <source>
        <dbReference type="EMBL" id="ODN83018.1"/>
    </source>
</evidence>
<comment type="subcellular location">
    <subcellularLocation>
        <location evidence="1">Mitochondrion</location>
    </subcellularLocation>
</comment>
<dbReference type="GO" id="GO:0033615">
    <property type="term" value="P:mitochondrial proton-transporting ATP synthase complex assembly"/>
    <property type="evidence" value="ECO:0007669"/>
    <property type="project" value="TreeGrafter"/>
</dbReference>
<protein>
    <recommendedName>
        <fullName evidence="8">ATP synthase mitochondrial F1 complex assembly factor 2</fullName>
    </recommendedName>
</protein>
<evidence type="ECO:0000256" key="4">
    <source>
        <dbReference type="ARBA" id="ARBA00023128"/>
    </source>
</evidence>
<dbReference type="InterPro" id="IPR011419">
    <property type="entry name" value="ATP12_ATP_synth-F1-assembly"/>
</dbReference>
<dbReference type="AlphaFoldDB" id="A0A1E3I3B7"/>
<gene>
    <name evidence="6" type="ORF">L202_01248</name>
</gene>
<dbReference type="RefSeq" id="XP_018997018.1">
    <property type="nucleotide sequence ID" value="XM_019134591.1"/>
</dbReference>
<keyword evidence="5" id="KW-0143">Chaperone</keyword>
<evidence type="ECO:0000256" key="3">
    <source>
        <dbReference type="ARBA" id="ARBA00022946"/>
    </source>
</evidence>
<comment type="similarity">
    <text evidence="2">Belongs to the ATP12 family.</text>
</comment>
<evidence type="ECO:0008006" key="8">
    <source>
        <dbReference type="Google" id="ProtNLM"/>
    </source>
</evidence>
<dbReference type="Gene3D" id="3.30.2180.10">
    <property type="entry name" value="ATP12-like"/>
    <property type="match status" value="1"/>
</dbReference>
<keyword evidence="3" id="KW-0809">Transit peptide</keyword>